<dbReference type="InterPro" id="IPR046843">
    <property type="entry name" value="LonB_AAA-LID"/>
</dbReference>
<evidence type="ECO:0000256" key="1">
    <source>
        <dbReference type="ARBA" id="ARBA00022670"/>
    </source>
</evidence>
<dbReference type="SUPFAM" id="SSF52540">
    <property type="entry name" value="P-loop containing nucleoside triphosphate hydrolases"/>
    <property type="match status" value="1"/>
</dbReference>
<dbReference type="InterPro" id="IPR027065">
    <property type="entry name" value="Lon_Prtase"/>
</dbReference>
<dbReference type="Gene3D" id="3.40.50.300">
    <property type="entry name" value="P-loop containing nucleotide triphosphate hydrolases"/>
    <property type="match status" value="2"/>
</dbReference>
<dbReference type="Pfam" id="PF20437">
    <property type="entry name" value="LonC_helical"/>
    <property type="match status" value="1"/>
</dbReference>
<dbReference type="GO" id="GO:0005524">
    <property type="term" value="F:ATP binding"/>
    <property type="evidence" value="ECO:0007669"/>
    <property type="project" value="InterPro"/>
</dbReference>
<evidence type="ECO:0000259" key="4">
    <source>
        <dbReference type="PROSITE" id="PS51786"/>
    </source>
</evidence>
<evidence type="ECO:0000313" key="5">
    <source>
        <dbReference type="EMBL" id="GGO86752.1"/>
    </source>
</evidence>
<keyword evidence="3" id="KW-0175">Coiled coil</keyword>
<dbReference type="Proteomes" id="UP000599578">
    <property type="component" value="Unassembled WGS sequence"/>
</dbReference>
<dbReference type="PANTHER" id="PTHR10046">
    <property type="entry name" value="ATP DEPENDENT LON PROTEASE FAMILY MEMBER"/>
    <property type="match status" value="1"/>
</dbReference>
<dbReference type="GO" id="GO:0004252">
    <property type="term" value="F:serine-type endopeptidase activity"/>
    <property type="evidence" value="ECO:0007669"/>
    <property type="project" value="UniProtKB-UniRule"/>
</dbReference>
<evidence type="ECO:0000256" key="2">
    <source>
        <dbReference type="PROSITE-ProRule" id="PRU01122"/>
    </source>
</evidence>
<dbReference type="Pfam" id="PF05362">
    <property type="entry name" value="Lon_C"/>
    <property type="match status" value="1"/>
</dbReference>
<keyword evidence="2" id="KW-0378">Hydrolase</keyword>
<dbReference type="SUPFAM" id="SSF54211">
    <property type="entry name" value="Ribosomal protein S5 domain 2-like"/>
    <property type="match status" value="1"/>
</dbReference>
<comment type="caution">
    <text evidence="5">The sequence shown here is derived from an EMBL/GenBank/DDBJ whole genome shotgun (WGS) entry which is preliminary data.</text>
</comment>
<feature type="active site" evidence="2">
    <location>
        <position position="653"/>
    </location>
</feature>
<reference evidence="5 6" key="1">
    <citation type="journal article" date="2014" name="Int. J. Syst. Evol. Microbiol.">
        <title>Complete genome sequence of Corynebacterium casei LMG S-19264T (=DSM 44701T), isolated from a smear-ripened cheese.</title>
        <authorList>
            <consortium name="US DOE Joint Genome Institute (JGI-PGF)"/>
            <person name="Walter F."/>
            <person name="Albersmeier A."/>
            <person name="Kalinowski J."/>
            <person name="Ruckert C."/>
        </authorList>
    </citation>
    <scope>NUCLEOTIDE SEQUENCE [LARGE SCALE GENOMIC DNA]</scope>
    <source>
        <strain evidence="5 6">CGMCC 1.7286</strain>
    </source>
</reference>
<dbReference type="Gene3D" id="1.10.8.60">
    <property type="match status" value="1"/>
</dbReference>
<dbReference type="PRINTS" id="PR00830">
    <property type="entry name" value="ENDOLAPTASE"/>
</dbReference>
<keyword evidence="1 2" id="KW-0645">Protease</keyword>
<dbReference type="EC" id="3.4.21.53" evidence="2"/>
<evidence type="ECO:0000313" key="6">
    <source>
        <dbReference type="Proteomes" id="UP000599578"/>
    </source>
</evidence>
<dbReference type="GO" id="GO:0004176">
    <property type="term" value="F:ATP-dependent peptidase activity"/>
    <property type="evidence" value="ECO:0007669"/>
    <property type="project" value="UniProtKB-UniRule"/>
</dbReference>
<keyword evidence="2" id="KW-0720">Serine protease</keyword>
<dbReference type="AlphaFoldDB" id="A0A917ZM13"/>
<dbReference type="InterPro" id="IPR046844">
    <property type="entry name" value="Lon-like_helical"/>
</dbReference>
<name>A0A917ZM13_9GAMM</name>
<dbReference type="InterPro" id="IPR020568">
    <property type="entry name" value="Ribosomal_Su5_D2-typ_SF"/>
</dbReference>
<accession>A0A917ZM13</accession>
<dbReference type="RefSeq" id="WP_188862233.1">
    <property type="nucleotide sequence ID" value="NZ_BMLT01000011.1"/>
</dbReference>
<gene>
    <name evidence="5" type="ORF">GCM10011348_38340</name>
</gene>
<feature type="coiled-coil region" evidence="3">
    <location>
        <begin position="201"/>
        <end position="228"/>
    </location>
</feature>
<evidence type="ECO:0000256" key="3">
    <source>
        <dbReference type="SAM" id="Coils"/>
    </source>
</evidence>
<comment type="similarity">
    <text evidence="2">Belongs to the peptidase S16 family.</text>
</comment>
<dbReference type="EMBL" id="BMLT01000011">
    <property type="protein sequence ID" value="GGO86752.1"/>
    <property type="molecule type" value="Genomic_DNA"/>
</dbReference>
<dbReference type="InterPro" id="IPR014721">
    <property type="entry name" value="Ribsml_uS5_D2-typ_fold_subgr"/>
</dbReference>
<dbReference type="Gene3D" id="3.30.230.10">
    <property type="match status" value="1"/>
</dbReference>
<dbReference type="InterPro" id="IPR041699">
    <property type="entry name" value="AAA_32"/>
</dbReference>
<dbReference type="GO" id="GO:0030163">
    <property type="term" value="P:protein catabolic process"/>
    <property type="evidence" value="ECO:0007669"/>
    <property type="project" value="InterPro"/>
</dbReference>
<sequence>MAAKPLSAEQLYHACDFGDMEFQTTDDLTPDTSAIGQERAVDAIRFGIGIGHGGYNLFISGSSGIGKHLLVARIVGEEASRGAIPCDWCYVNNFDEPHQPRAMKLPRGQGHQLRRDMLQLIENLLARIPATFKSDDYRSRVQELQAEFEAEEEKGFQELGEKAHSQQISLLRTPHGYTLGPVRDGKLLTPEQFSKLPPEEQEAIKQQIEALNEELTETVKQVPKLQQRSLERLRDLEREFTHLIIDPEIQQLRERYRDHPAVQQFLDQVHQDLIENIDDFMPDEKNGSHPPLHKLARSPEFRRYRIKVLVGKSCEAGAPVILEDMPSYQNLIGRIEYSAHFGTLSTDFTMIQPGALHRANGGYLIIDARKLLSLPFAWEGLKRALRNREIRIDPLEKLYGSVATRSLEPEPIPLDVKVLLIGDRRLYYLLKAYDPDFTSLFKVYADFAEELDRESENLRRYIGLISALCQEEQLRPLTRDGVARVVEQSSRYVDDSTRLSLHRGRIVDLLREADYWSRQRHGGAIEAGDVERAVTAARHRNGQYAELMLRQMERGTLMVDTDGSVVGQGNGLSVIQMGDERFGRPSRISATARIGSGKMVDIERETELGGAIHSKGVLILSSFLASRFARNAPLSLNASLVFEQSYGPVDGDSASALELCVLLSAIAGIGLRQQFAVTGSVNQHGHIQAIGGVNEKIEGFYELCASRGLTGEQGVIIPAANIEHLTLQRDIVEACDAGRFHVYAVSEIDELLALLTGETVGEMDCDGLYPPRTLNGRVQRQLQDWYDTARKLNAGDRS</sequence>
<organism evidence="5 6">
    <name type="scientific">Marinobacterium nitratireducens</name>
    <dbReference type="NCBI Taxonomy" id="518897"/>
    <lineage>
        <taxon>Bacteria</taxon>
        <taxon>Pseudomonadati</taxon>
        <taxon>Pseudomonadota</taxon>
        <taxon>Gammaproteobacteria</taxon>
        <taxon>Oceanospirillales</taxon>
        <taxon>Oceanospirillaceae</taxon>
        <taxon>Marinobacterium</taxon>
    </lineage>
</organism>
<keyword evidence="6" id="KW-1185">Reference proteome</keyword>
<dbReference type="InterPro" id="IPR027417">
    <property type="entry name" value="P-loop_NTPase"/>
</dbReference>
<feature type="domain" description="Lon proteolytic" evidence="4">
    <location>
        <begin position="563"/>
        <end position="758"/>
    </location>
</feature>
<feature type="active site" evidence="2">
    <location>
        <position position="696"/>
    </location>
</feature>
<dbReference type="Pfam" id="PF13654">
    <property type="entry name" value="AAA_32"/>
    <property type="match status" value="1"/>
</dbReference>
<comment type="catalytic activity">
    <reaction evidence="2">
        <text>Hydrolysis of proteins in presence of ATP.</text>
        <dbReference type="EC" id="3.4.21.53"/>
    </reaction>
</comment>
<protein>
    <recommendedName>
        <fullName evidence="2">endopeptidase La</fullName>
        <ecNumber evidence="2">3.4.21.53</ecNumber>
    </recommendedName>
</protein>
<dbReference type="InterPro" id="IPR008269">
    <property type="entry name" value="Lon_proteolytic"/>
</dbReference>
<dbReference type="GO" id="GO:0006508">
    <property type="term" value="P:proteolysis"/>
    <property type="evidence" value="ECO:0007669"/>
    <property type="project" value="UniProtKB-KW"/>
</dbReference>
<proteinExistence type="inferred from homology"/>
<dbReference type="Pfam" id="PF20436">
    <property type="entry name" value="LonB_AAA-LID"/>
    <property type="match status" value="1"/>
</dbReference>
<dbReference type="PROSITE" id="PS51786">
    <property type="entry name" value="LON_PROTEOLYTIC"/>
    <property type="match status" value="1"/>
</dbReference>